<organism evidence="2 3">
    <name type="scientific">Agaribacter marinus</name>
    <dbReference type="NCBI Taxonomy" id="1431249"/>
    <lineage>
        <taxon>Bacteria</taxon>
        <taxon>Pseudomonadati</taxon>
        <taxon>Pseudomonadota</taxon>
        <taxon>Gammaproteobacteria</taxon>
        <taxon>Alteromonadales</taxon>
        <taxon>Alteromonadaceae</taxon>
        <taxon>Agaribacter</taxon>
    </lineage>
</organism>
<reference evidence="2" key="2">
    <citation type="submission" date="2023-01" db="EMBL/GenBank/DDBJ databases">
        <title>Draft genome sequence of Agaribacter marinus strain NBRC 110023.</title>
        <authorList>
            <person name="Sun Q."/>
            <person name="Mori K."/>
        </authorList>
    </citation>
    <scope>NUCLEOTIDE SEQUENCE</scope>
    <source>
        <strain evidence="2">NBRC 110023</strain>
    </source>
</reference>
<dbReference type="PROSITE" id="PS51186">
    <property type="entry name" value="GNAT"/>
    <property type="match status" value="1"/>
</dbReference>
<dbReference type="AlphaFoldDB" id="A0AA37T0B5"/>
<dbReference type="CDD" id="cd04301">
    <property type="entry name" value="NAT_SF"/>
    <property type="match status" value="1"/>
</dbReference>
<name>A0AA37T0B5_9ALTE</name>
<accession>A0AA37T0B5</accession>
<evidence type="ECO:0000313" key="2">
    <source>
        <dbReference type="EMBL" id="GLR72547.1"/>
    </source>
</evidence>
<reference evidence="2" key="1">
    <citation type="journal article" date="2014" name="Int. J. Syst. Evol. Microbiol.">
        <title>Complete genome sequence of Corynebacterium casei LMG S-19264T (=DSM 44701T), isolated from a smear-ripened cheese.</title>
        <authorList>
            <consortium name="US DOE Joint Genome Institute (JGI-PGF)"/>
            <person name="Walter F."/>
            <person name="Albersmeier A."/>
            <person name="Kalinowski J."/>
            <person name="Ruckert C."/>
        </authorList>
    </citation>
    <scope>NUCLEOTIDE SEQUENCE</scope>
    <source>
        <strain evidence="2">NBRC 110023</strain>
    </source>
</reference>
<proteinExistence type="predicted"/>
<dbReference type="InterPro" id="IPR016181">
    <property type="entry name" value="Acyl_CoA_acyltransferase"/>
</dbReference>
<dbReference type="Pfam" id="PF13673">
    <property type="entry name" value="Acetyltransf_10"/>
    <property type="match status" value="1"/>
</dbReference>
<evidence type="ECO:0000259" key="1">
    <source>
        <dbReference type="PROSITE" id="PS51186"/>
    </source>
</evidence>
<sequence>MNKVVLSFAQLTTHQLYGILKLRSEVFVVEQNCAYQDIDNHDLSAKHVLFCEGDELLAYSRLLPKGLTYAKPSIGRVVVSAKARGRKLGRELLVFSIYQCQKIWPNEDIKIGAQCYLKGFYTSLGFEAISEDYLEDGIPHLDMQLPKDKQITTSIA</sequence>
<dbReference type="SUPFAM" id="SSF55729">
    <property type="entry name" value="Acyl-CoA N-acyltransferases (Nat)"/>
    <property type="match status" value="1"/>
</dbReference>
<gene>
    <name evidence="2" type="ORF">GCM10007852_34550</name>
</gene>
<comment type="caution">
    <text evidence="2">The sequence shown here is derived from an EMBL/GenBank/DDBJ whole genome shotgun (WGS) entry which is preliminary data.</text>
</comment>
<dbReference type="GO" id="GO:0016747">
    <property type="term" value="F:acyltransferase activity, transferring groups other than amino-acyl groups"/>
    <property type="evidence" value="ECO:0007669"/>
    <property type="project" value="InterPro"/>
</dbReference>
<dbReference type="RefSeq" id="WP_284218960.1">
    <property type="nucleotide sequence ID" value="NZ_BSOT01000011.1"/>
</dbReference>
<dbReference type="Gene3D" id="3.40.630.30">
    <property type="match status" value="1"/>
</dbReference>
<dbReference type="EMBL" id="BSOT01000011">
    <property type="protein sequence ID" value="GLR72547.1"/>
    <property type="molecule type" value="Genomic_DNA"/>
</dbReference>
<feature type="domain" description="N-acetyltransferase" evidence="1">
    <location>
        <begin position="6"/>
        <end position="148"/>
    </location>
</feature>
<protein>
    <submittedName>
        <fullName evidence="2">ElaA protein</fullName>
    </submittedName>
</protein>
<dbReference type="Proteomes" id="UP001156601">
    <property type="component" value="Unassembled WGS sequence"/>
</dbReference>
<evidence type="ECO:0000313" key="3">
    <source>
        <dbReference type="Proteomes" id="UP001156601"/>
    </source>
</evidence>
<dbReference type="InterPro" id="IPR000182">
    <property type="entry name" value="GNAT_dom"/>
</dbReference>
<keyword evidence="3" id="KW-1185">Reference proteome</keyword>